<dbReference type="InterPro" id="IPR008183">
    <property type="entry name" value="Aldose_1/G6P_1-epimerase"/>
</dbReference>
<dbReference type="InterPro" id="IPR014718">
    <property type="entry name" value="GH-type_carb-bd"/>
</dbReference>
<protein>
    <submittedName>
        <fullName evidence="1">Aldose epimerase</fullName>
    </submittedName>
</protein>
<dbReference type="OrthoDB" id="9808779at2"/>
<gene>
    <name evidence="1" type="ORF">FIV34_19590</name>
</gene>
<reference evidence="1 2" key="1">
    <citation type="submission" date="2019-06" db="EMBL/GenBank/DDBJ databases">
        <title>A complete genome sequence for Luteibacter pinisoli MAH-14.</title>
        <authorList>
            <person name="Baltrus D.A."/>
        </authorList>
    </citation>
    <scope>NUCLEOTIDE SEQUENCE [LARGE SCALE GENOMIC DNA]</scope>
    <source>
        <strain evidence="1 2">MAH-14</strain>
    </source>
</reference>
<dbReference type="PANTHER" id="PTHR10091:SF0">
    <property type="entry name" value="GALACTOSE MUTAROTASE"/>
    <property type="match status" value="1"/>
</dbReference>
<name>A0A4Y5ZAU5_9GAMM</name>
<accession>A0A4Y5ZAU5</accession>
<dbReference type="GO" id="GO:0004034">
    <property type="term" value="F:aldose 1-epimerase activity"/>
    <property type="evidence" value="ECO:0007669"/>
    <property type="project" value="TreeGrafter"/>
</dbReference>
<dbReference type="KEGG" id="lpy:FIV34_19590"/>
<organism evidence="1 2">
    <name type="scientific">Luteibacter pinisoli</name>
    <dbReference type="NCBI Taxonomy" id="2589080"/>
    <lineage>
        <taxon>Bacteria</taxon>
        <taxon>Pseudomonadati</taxon>
        <taxon>Pseudomonadota</taxon>
        <taxon>Gammaproteobacteria</taxon>
        <taxon>Lysobacterales</taxon>
        <taxon>Rhodanobacteraceae</taxon>
        <taxon>Luteibacter</taxon>
    </lineage>
</organism>
<dbReference type="GO" id="GO:0033499">
    <property type="term" value="P:galactose catabolic process via UDP-galactose, Leloir pathway"/>
    <property type="evidence" value="ECO:0007669"/>
    <property type="project" value="TreeGrafter"/>
</dbReference>
<dbReference type="EMBL" id="CP041046">
    <property type="protein sequence ID" value="QDE41243.1"/>
    <property type="molecule type" value="Genomic_DNA"/>
</dbReference>
<sequence length="334" mass="36650">MSRFSVTRSSLGAQEVVILRDSEGLREVHIARRGATVLVIGVPLDGALHNIADAFLNEKELLPHKGSRFAIMTPFANRIDNARYTFEGKPYDLQPGAVGADRAIRHGFLRAELFDVTNEQDGAERASATFSTQAIRPGVHPGYPFALDFSVTFTLDARGLSLETQTRNVGDHAAPTFFGWHPYFRLSDSPIDSWELQIPAQGVIAAREDFIPLPGAKAWQSLDDADASLDFRQRRSVGAVPLNNTFTDLQVDDDGKARTHLRDPHTGIGIALWQESGVMLAFTSDTNERDPRKSVALEPMESIPDAFNREDCAAAITLAPGATRRFVCGVEFTS</sequence>
<keyword evidence="2" id="KW-1185">Reference proteome</keyword>
<dbReference type="PANTHER" id="PTHR10091">
    <property type="entry name" value="ALDOSE-1-EPIMERASE"/>
    <property type="match status" value="1"/>
</dbReference>
<evidence type="ECO:0000313" key="2">
    <source>
        <dbReference type="Proteomes" id="UP000316093"/>
    </source>
</evidence>
<dbReference type="Proteomes" id="UP000316093">
    <property type="component" value="Chromosome"/>
</dbReference>
<dbReference type="InterPro" id="IPR011013">
    <property type="entry name" value="Gal_mutarotase_sf_dom"/>
</dbReference>
<dbReference type="RefSeq" id="WP_139985165.1">
    <property type="nucleotide sequence ID" value="NZ_CP041046.1"/>
</dbReference>
<dbReference type="GO" id="GO:0006006">
    <property type="term" value="P:glucose metabolic process"/>
    <property type="evidence" value="ECO:0007669"/>
    <property type="project" value="TreeGrafter"/>
</dbReference>
<proteinExistence type="predicted"/>
<dbReference type="GO" id="GO:0030246">
    <property type="term" value="F:carbohydrate binding"/>
    <property type="evidence" value="ECO:0007669"/>
    <property type="project" value="InterPro"/>
</dbReference>
<dbReference type="Gene3D" id="2.70.98.10">
    <property type="match status" value="1"/>
</dbReference>
<dbReference type="Pfam" id="PF01263">
    <property type="entry name" value="Aldose_epim"/>
    <property type="match status" value="1"/>
</dbReference>
<dbReference type="AlphaFoldDB" id="A0A4Y5ZAU5"/>
<evidence type="ECO:0000313" key="1">
    <source>
        <dbReference type="EMBL" id="QDE41243.1"/>
    </source>
</evidence>
<dbReference type="SUPFAM" id="SSF74650">
    <property type="entry name" value="Galactose mutarotase-like"/>
    <property type="match status" value="1"/>
</dbReference>